<comment type="caution">
    <text evidence="1">The sequence shown here is derived from an EMBL/GenBank/DDBJ whole genome shotgun (WGS) entry which is preliminary data.</text>
</comment>
<name>A0A5B0NIH0_PUCGR</name>
<dbReference type="Proteomes" id="UP000324748">
    <property type="component" value="Unassembled WGS sequence"/>
</dbReference>
<evidence type="ECO:0000313" key="2">
    <source>
        <dbReference type="Proteomes" id="UP000324748"/>
    </source>
</evidence>
<accession>A0A5B0NIH0</accession>
<sequence length="95" mass="10286">MDYRTIHLAQDFQTLVLSLSRRSLGIQLAKSDWISASAYLASGSTSSLPNPAALSIRPVERTVTSGLAMSFLLLFGFKCAHNIPAKRFSNQPSSA</sequence>
<organism evidence="1 2">
    <name type="scientific">Puccinia graminis f. sp. tritici</name>
    <dbReference type="NCBI Taxonomy" id="56615"/>
    <lineage>
        <taxon>Eukaryota</taxon>
        <taxon>Fungi</taxon>
        <taxon>Dikarya</taxon>
        <taxon>Basidiomycota</taxon>
        <taxon>Pucciniomycotina</taxon>
        <taxon>Pucciniomycetes</taxon>
        <taxon>Pucciniales</taxon>
        <taxon>Pucciniaceae</taxon>
        <taxon>Puccinia</taxon>
    </lineage>
</organism>
<gene>
    <name evidence="1" type="ORF">PGT21_007650</name>
</gene>
<reference evidence="1 2" key="1">
    <citation type="submission" date="2019-05" db="EMBL/GenBank/DDBJ databases">
        <title>Emergence of the Ug99 lineage of the wheat stem rust pathogen through somatic hybridization.</title>
        <authorList>
            <person name="Li F."/>
            <person name="Upadhyaya N.M."/>
            <person name="Sperschneider J."/>
            <person name="Matny O."/>
            <person name="Nguyen-Phuc H."/>
            <person name="Mago R."/>
            <person name="Raley C."/>
            <person name="Miller M.E."/>
            <person name="Silverstein K.A.T."/>
            <person name="Henningsen E."/>
            <person name="Hirsch C.D."/>
            <person name="Visser B."/>
            <person name="Pretorius Z.A."/>
            <person name="Steffenson B.J."/>
            <person name="Schwessinger B."/>
            <person name="Dodds P.N."/>
            <person name="Figueroa M."/>
        </authorList>
    </citation>
    <scope>NUCLEOTIDE SEQUENCE [LARGE SCALE GENOMIC DNA]</scope>
    <source>
        <strain evidence="1">21-0</strain>
    </source>
</reference>
<protein>
    <submittedName>
        <fullName evidence="1">Uncharacterized protein</fullName>
    </submittedName>
</protein>
<evidence type="ECO:0000313" key="1">
    <source>
        <dbReference type="EMBL" id="KAA1089125.1"/>
    </source>
</evidence>
<proteinExistence type="predicted"/>
<dbReference type="EMBL" id="VSWC01000093">
    <property type="protein sequence ID" value="KAA1089125.1"/>
    <property type="molecule type" value="Genomic_DNA"/>
</dbReference>
<keyword evidence="2" id="KW-1185">Reference proteome</keyword>
<dbReference type="AlphaFoldDB" id="A0A5B0NIH0"/>